<dbReference type="RefSeq" id="WP_275570059.1">
    <property type="nucleotide sequence ID" value="NZ_JARGYC010000193.1"/>
</dbReference>
<sequence length="67" mass="7364">AGRFLRPQPIMCTGKGRGVTLMSVASHSSRMTNYLILERKGGDWTSRWDLETSGMTGPLALGRPTQQ</sequence>
<accession>A0AAE3TB52</accession>
<organism evidence="1 2">
    <name type="scientific">Psychromarinibacter sediminicola</name>
    <dbReference type="NCBI Taxonomy" id="3033385"/>
    <lineage>
        <taxon>Bacteria</taxon>
        <taxon>Pseudomonadati</taxon>
        <taxon>Pseudomonadota</taxon>
        <taxon>Alphaproteobacteria</taxon>
        <taxon>Rhodobacterales</taxon>
        <taxon>Paracoccaceae</taxon>
        <taxon>Psychromarinibacter</taxon>
    </lineage>
</organism>
<proteinExistence type="predicted"/>
<feature type="non-terminal residue" evidence="1">
    <location>
        <position position="1"/>
    </location>
</feature>
<dbReference type="AlphaFoldDB" id="A0AAE3TB52"/>
<comment type="caution">
    <text evidence="1">The sequence shown here is derived from an EMBL/GenBank/DDBJ whole genome shotgun (WGS) entry which is preliminary data.</text>
</comment>
<evidence type="ECO:0000313" key="1">
    <source>
        <dbReference type="EMBL" id="MDF0603952.1"/>
    </source>
</evidence>
<reference evidence="1" key="1">
    <citation type="submission" date="2023-03" db="EMBL/GenBank/DDBJ databases">
        <title>Multiphase analysis and comparison of six strains from genera Psychromarinibacter, Lutimaribacter, and Maritimibacter, including a novel species: Psychromarinibacter sediminicola sp. nov.</title>
        <authorList>
            <person name="Wang Y.-H."/>
            <person name="Ye M.-Q."/>
            <person name="Du Z.-J."/>
        </authorList>
    </citation>
    <scope>NUCLEOTIDE SEQUENCE</scope>
    <source>
        <strain evidence="1">C21-152</strain>
    </source>
</reference>
<name>A0AAE3TB52_9RHOB</name>
<dbReference type="Proteomes" id="UP001220964">
    <property type="component" value="Unassembled WGS sequence"/>
</dbReference>
<keyword evidence="2" id="KW-1185">Reference proteome</keyword>
<gene>
    <name evidence="1" type="ORF">P1J78_24905</name>
</gene>
<dbReference type="EMBL" id="JARGYC010000193">
    <property type="protein sequence ID" value="MDF0603952.1"/>
    <property type="molecule type" value="Genomic_DNA"/>
</dbReference>
<protein>
    <submittedName>
        <fullName evidence="1">Uncharacterized protein</fullName>
    </submittedName>
</protein>
<evidence type="ECO:0000313" key="2">
    <source>
        <dbReference type="Proteomes" id="UP001220964"/>
    </source>
</evidence>